<feature type="non-terminal residue" evidence="2">
    <location>
        <position position="1"/>
    </location>
</feature>
<reference evidence="2" key="1">
    <citation type="submission" date="2019-07" db="EMBL/GenBank/DDBJ databases">
        <title>Annotation for the trematode Paragonimus miyazaki's.</title>
        <authorList>
            <person name="Choi Y.-J."/>
        </authorList>
    </citation>
    <scope>NUCLEOTIDE SEQUENCE</scope>
    <source>
        <strain evidence="2">Japan</strain>
    </source>
</reference>
<evidence type="ECO:0000313" key="3">
    <source>
        <dbReference type="Proteomes" id="UP000822476"/>
    </source>
</evidence>
<feature type="chain" id="PRO_5035743722" evidence="1">
    <location>
        <begin position="18"/>
        <end position="63"/>
    </location>
</feature>
<comment type="caution">
    <text evidence="2">The sequence shown here is derived from an EMBL/GenBank/DDBJ whole genome shotgun (WGS) entry which is preliminary data.</text>
</comment>
<protein>
    <submittedName>
        <fullName evidence="2">Uncharacterized protein</fullName>
    </submittedName>
</protein>
<sequence length="63" mass="6822">IGDGACCCVVGAVLVIACDLLEPLLRKNAVPWCLHIAPKLVRRCNGQPEEKQPVCILHCNART</sequence>
<keyword evidence="3" id="KW-1185">Reference proteome</keyword>
<dbReference type="Proteomes" id="UP000822476">
    <property type="component" value="Unassembled WGS sequence"/>
</dbReference>
<organism evidence="2 3">
    <name type="scientific">Paragonimus skrjabini miyazakii</name>
    <dbReference type="NCBI Taxonomy" id="59628"/>
    <lineage>
        <taxon>Eukaryota</taxon>
        <taxon>Metazoa</taxon>
        <taxon>Spiralia</taxon>
        <taxon>Lophotrochozoa</taxon>
        <taxon>Platyhelminthes</taxon>
        <taxon>Trematoda</taxon>
        <taxon>Digenea</taxon>
        <taxon>Plagiorchiida</taxon>
        <taxon>Troglotremata</taxon>
        <taxon>Troglotrematidae</taxon>
        <taxon>Paragonimus</taxon>
    </lineage>
</organism>
<keyword evidence="1" id="KW-0732">Signal</keyword>
<name>A0A8S9YMX0_9TREM</name>
<evidence type="ECO:0000256" key="1">
    <source>
        <dbReference type="SAM" id="SignalP"/>
    </source>
</evidence>
<feature type="signal peptide" evidence="1">
    <location>
        <begin position="1"/>
        <end position="17"/>
    </location>
</feature>
<gene>
    <name evidence="2" type="ORF">EG68_10796</name>
</gene>
<evidence type="ECO:0000313" key="2">
    <source>
        <dbReference type="EMBL" id="KAF7241643.1"/>
    </source>
</evidence>
<proteinExistence type="predicted"/>
<dbReference type="OrthoDB" id="6307162at2759"/>
<dbReference type="EMBL" id="JTDE01006969">
    <property type="protein sequence ID" value="KAF7241643.1"/>
    <property type="molecule type" value="Genomic_DNA"/>
</dbReference>
<accession>A0A8S9YMX0</accession>
<dbReference type="AlphaFoldDB" id="A0A8S9YMX0"/>